<evidence type="ECO:0000256" key="1">
    <source>
        <dbReference type="ARBA" id="ARBA00004429"/>
    </source>
</evidence>
<dbReference type="GO" id="GO:0016776">
    <property type="term" value="F:phosphotransferase activity, phosphate group as acceptor"/>
    <property type="evidence" value="ECO:0007669"/>
    <property type="project" value="TreeGrafter"/>
</dbReference>
<feature type="domain" description="Phosphoethanolamine transferase N-terminal" evidence="10">
    <location>
        <begin position="66"/>
        <end position="214"/>
    </location>
</feature>
<keyword evidence="7 8" id="KW-0472">Membrane</keyword>
<accession>C6WYA0</accession>
<dbReference type="HOGENOM" id="CLU_018534_1_0_4"/>
<sequence length="560" mass="62915">MQSTHPEITNQAVLPKFLNQTQAILLVAAFIMLTGNFALFHGIVHIYPLTVANVPFLTSLALFFSALTAIFFLAICHGRFTRWILALFVVIASQAAYYMDHLGIIIDTVMIDNIMQTSVNEFAGLITMSLIVRTLALGVLPAWLIVKYFPSPSNFKSELKSRLKTIFFCLAGIILLVLPFTADYSSFIREHKIVRFYANPTYAVYSAIKYLTDQAKAPSNPTLNKTAEDAVLIDSSTSKKELIILVVGETARADRFSLNGYQRETNPLLAKQNVVSFSNVSSCGTSTSVSVPCMFSSLGRSKYDKEKALEQENLLDVLKKNGIEVLWRDNNSDSKGVATRVRYEDFKSPTLNPVCEGECRDIGMLSGLDKYIEAHKSQDMMIVLHQMGNHGPEYYRRYPKAFERFKPACQTGELRDCSKQEIDNAYDNAILYTDYFLSEVINFLKKYDSTHETAMLYVSDHGESLGEHGIYLHAAPYMMAPKEQTHVPVIVWAGQNFDYRLDDIKSYQNHALSHDDLFCTILASYELDSHICAAKKGIFSKNTVLKSAALANQNQDLKVD</sequence>
<evidence type="ECO:0000256" key="4">
    <source>
        <dbReference type="ARBA" id="ARBA00022679"/>
    </source>
</evidence>
<organism evidence="11 12">
    <name type="scientific">Methylotenera mobilis (strain JLW8 / ATCC BAA-1282 / DSM 17540)</name>
    <dbReference type="NCBI Taxonomy" id="583345"/>
    <lineage>
        <taxon>Bacteria</taxon>
        <taxon>Pseudomonadati</taxon>
        <taxon>Pseudomonadota</taxon>
        <taxon>Betaproteobacteria</taxon>
        <taxon>Nitrosomonadales</taxon>
        <taxon>Methylophilaceae</taxon>
        <taxon>Methylotenera</taxon>
    </lineage>
</organism>
<evidence type="ECO:0000256" key="8">
    <source>
        <dbReference type="SAM" id="Phobius"/>
    </source>
</evidence>
<dbReference type="Pfam" id="PF08019">
    <property type="entry name" value="EptA_B_N"/>
    <property type="match status" value="1"/>
</dbReference>
<dbReference type="Pfam" id="PF00884">
    <property type="entry name" value="Sulfatase"/>
    <property type="match status" value="1"/>
</dbReference>
<dbReference type="InterPro" id="IPR017850">
    <property type="entry name" value="Alkaline_phosphatase_core_sf"/>
</dbReference>
<evidence type="ECO:0000256" key="6">
    <source>
        <dbReference type="ARBA" id="ARBA00022989"/>
    </source>
</evidence>
<proteinExistence type="predicted"/>
<evidence type="ECO:0000256" key="2">
    <source>
        <dbReference type="ARBA" id="ARBA00022475"/>
    </source>
</evidence>
<dbReference type="AlphaFoldDB" id="C6WYA0"/>
<keyword evidence="12" id="KW-1185">Reference proteome</keyword>
<dbReference type="InterPro" id="IPR000917">
    <property type="entry name" value="Sulfatase_N"/>
</dbReference>
<dbReference type="Gene3D" id="3.40.720.10">
    <property type="entry name" value="Alkaline Phosphatase, subunit A"/>
    <property type="match status" value="1"/>
</dbReference>
<dbReference type="CDD" id="cd16017">
    <property type="entry name" value="LptA"/>
    <property type="match status" value="1"/>
</dbReference>
<dbReference type="OrthoDB" id="9786870at2"/>
<protein>
    <submittedName>
        <fullName evidence="11">Sulfatase</fullName>
    </submittedName>
</protein>
<dbReference type="GO" id="GO:0005886">
    <property type="term" value="C:plasma membrane"/>
    <property type="evidence" value="ECO:0007669"/>
    <property type="project" value="UniProtKB-SubCell"/>
</dbReference>
<evidence type="ECO:0000313" key="11">
    <source>
        <dbReference type="EMBL" id="ACT48819.1"/>
    </source>
</evidence>
<feature type="transmembrane region" description="Helical" evidence="8">
    <location>
        <begin position="56"/>
        <end position="76"/>
    </location>
</feature>
<keyword evidence="2" id="KW-1003">Cell membrane</keyword>
<keyword evidence="5 8" id="KW-0812">Transmembrane</keyword>
<dbReference type="KEGG" id="mmb:Mmol_1916"/>
<keyword evidence="4" id="KW-0808">Transferase</keyword>
<feature type="transmembrane region" description="Helical" evidence="8">
    <location>
        <begin position="83"/>
        <end position="106"/>
    </location>
</feature>
<name>C6WYA0_METML</name>
<dbReference type="RefSeq" id="WP_015832854.1">
    <property type="nucleotide sequence ID" value="NC_012968.1"/>
</dbReference>
<keyword evidence="3" id="KW-0997">Cell inner membrane</keyword>
<dbReference type="InterPro" id="IPR058130">
    <property type="entry name" value="PEA_transf_C"/>
</dbReference>
<evidence type="ECO:0000313" key="12">
    <source>
        <dbReference type="Proteomes" id="UP000002742"/>
    </source>
</evidence>
<dbReference type="STRING" id="583345.Mmol_1916"/>
<evidence type="ECO:0000259" key="10">
    <source>
        <dbReference type="Pfam" id="PF08019"/>
    </source>
</evidence>
<dbReference type="Proteomes" id="UP000002742">
    <property type="component" value="Chromosome"/>
</dbReference>
<dbReference type="GO" id="GO:0009244">
    <property type="term" value="P:lipopolysaccharide core region biosynthetic process"/>
    <property type="evidence" value="ECO:0007669"/>
    <property type="project" value="TreeGrafter"/>
</dbReference>
<evidence type="ECO:0000259" key="9">
    <source>
        <dbReference type="Pfam" id="PF00884"/>
    </source>
</evidence>
<dbReference type="SUPFAM" id="SSF53649">
    <property type="entry name" value="Alkaline phosphatase-like"/>
    <property type="match status" value="1"/>
</dbReference>
<dbReference type="InterPro" id="IPR012549">
    <property type="entry name" value="EptA-like_N"/>
</dbReference>
<feature type="domain" description="Sulfatase N-terminal" evidence="9">
    <location>
        <begin position="243"/>
        <end position="523"/>
    </location>
</feature>
<feature type="transmembrane region" description="Helical" evidence="8">
    <location>
        <begin position="23"/>
        <end position="44"/>
    </location>
</feature>
<evidence type="ECO:0000256" key="5">
    <source>
        <dbReference type="ARBA" id="ARBA00022692"/>
    </source>
</evidence>
<feature type="transmembrane region" description="Helical" evidence="8">
    <location>
        <begin position="126"/>
        <end position="146"/>
    </location>
</feature>
<evidence type="ECO:0000256" key="3">
    <source>
        <dbReference type="ARBA" id="ARBA00022519"/>
    </source>
</evidence>
<dbReference type="InterPro" id="IPR040423">
    <property type="entry name" value="PEA_transferase"/>
</dbReference>
<reference evidence="11 12" key="2">
    <citation type="journal article" date="2011" name="J. Bacteriol.">
        <title>Genomes of three methylotrophs from a single niche uncover genetic and metabolic divergence of Methylophilaceae.</title>
        <authorList>
            <person name="Lapidus A."/>
            <person name="Clum A."/>
            <person name="Labutti K."/>
            <person name="Kaluzhnaya M.G."/>
            <person name="Lim S."/>
            <person name="Beck D.A."/>
            <person name="Glavina Del Rio T."/>
            <person name="Nolan M."/>
            <person name="Mavromatis K."/>
            <person name="Huntemann M."/>
            <person name="Lucas S."/>
            <person name="Lidstrom M.E."/>
            <person name="Ivanova N."/>
            <person name="Chistoserdova L."/>
        </authorList>
    </citation>
    <scope>NUCLEOTIDE SEQUENCE [LARGE SCALE GENOMIC DNA]</scope>
    <source>
        <strain evidence="12">JLW8 / ATCC BAA-1282 / DSM 17540</strain>
    </source>
</reference>
<gene>
    <name evidence="11" type="ordered locus">Mmol_1916</name>
</gene>
<feature type="transmembrane region" description="Helical" evidence="8">
    <location>
        <begin position="166"/>
        <end position="187"/>
    </location>
</feature>
<dbReference type="EMBL" id="CP001672">
    <property type="protein sequence ID" value="ACT48819.1"/>
    <property type="molecule type" value="Genomic_DNA"/>
</dbReference>
<keyword evidence="6 8" id="KW-1133">Transmembrane helix</keyword>
<dbReference type="eggNOG" id="COG2194">
    <property type="taxonomic scope" value="Bacteria"/>
</dbReference>
<dbReference type="NCBIfam" id="NF028537">
    <property type="entry name" value="P_eth_NH2_trans"/>
    <property type="match status" value="1"/>
</dbReference>
<reference evidence="12" key="1">
    <citation type="submission" date="2009-07" db="EMBL/GenBank/DDBJ databases">
        <title>Complete sequence of Methylotenera mobilis JLW8.</title>
        <authorList>
            <consortium name="US DOE Joint Genome Institute"/>
            <person name="Lucas S."/>
            <person name="Copeland A."/>
            <person name="Lapidus A."/>
            <person name="Glavina del Rio T."/>
            <person name="Tice H."/>
            <person name="Bruce D."/>
            <person name="Goodwin L."/>
            <person name="Pitluck S."/>
            <person name="LaButti K.M."/>
            <person name="Clum A."/>
            <person name="Larimer F."/>
            <person name="Land M."/>
            <person name="Hauser L."/>
            <person name="Kyrpides N."/>
            <person name="Mikhailova N."/>
            <person name="Kayluzhnaya M."/>
            <person name="Chistoserdova L."/>
        </authorList>
    </citation>
    <scope>NUCLEOTIDE SEQUENCE [LARGE SCALE GENOMIC DNA]</scope>
    <source>
        <strain evidence="12">JLW8 / ATCC BAA-1282 / DSM 17540</strain>
    </source>
</reference>
<dbReference type="PANTHER" id="PTHR30443">
    <property type="entry name" value="INNER MEMBRANE PROTEIN"/>
    <property type="match status" value="1"/>
</dbReference>
<dbReference type="PANTHER" id="PTHR30443:SF0">
    <property type="entry name" value="PHOSPHOETHANOLAMINE TRANSFERASE EPTA"/>
    <property type="match status" value="1"/>
</dbReference>
<comment type="subcellular location">
    <subcellularLocation>
        <location evidence="1">Cell inner membrane</location>
        <topology evidence="1">Multi-pass membrane protein</topology>
    </subcellularLocation>
</comment>
<evidence type="ECO:0000256" key="7">
    <source>
        <dbReference type="ARBA" id="ARBA00023136"/>
    </source>
</evidence>